<gene>
    <name evidence="2" type="ORF">B8V81_1370</name>
</gene>
<accession>A0A2N5N9W7</accession>
<keyword evidence="3" id="KW-1185">Reference proteome</keyword>
<reference evidence="2 3" key="1">
    <citation type="submission" date="2017-05" db="EMBL/GenBank/DDBJ databases">
        <title>Functional genome analysis of Paenibacillus pasadenensis strain R16: insights on endophytic life style and antifungal activity.</title>
        <authorList>
            <person name="Passera A."/>
            <person name="Marcolungo L."/>
            <person name="Casati P."/>
            <person name="Brasca M."/>
            <person name="Quaglino F."/>
            <person name="Delledonne M."/>
        </authorList>
    </citation>
    <scope>NUCLEOTIDE SEQUENCE [LARGE SCALE GENOMIC DNA]</scope>
    <source>
        <strain evidence="2 3">R16</strain>
    </source>
</reference>
<sequence>MQWGVDPLLGERFVQGLAESFRVVYFDYESYLFSNPYPEGLTAERAARDMLEIADAAEVGRFSYYGYSWLALVGLQVAIRTDRMESLVMGGFPPLDGPYAEMLEVTRRTHELARQNWLRPGASVPPPESPPSMEEHDWDSAPVTVDPQVALQFRTLYESLADFDDRRVQDKLGMPRLVFAGERDMIAYGERFGGVTVDIAGPIERHRRSMEQAGWRVELLRGADMDHVKAMQPDAALPLIKPWLEKALAPR</sequence>
<comment type="caution">
    <text evidence="2">The sequence shown here is derived from an EMBL/GenBank/DDBJ whole genome shotgun (WGS) entry which is preliminary data.</text>
</comment>
<dbReference type="SUPFAM" id="SSF53474">
    <property type="entry name" value="alpha/beta-Hydrolases"/>
    <property type="match status" value="1"/>
</dbReference>
<dbReference type="AlphaFoldDB" id="A0A2N5N9W7"/>
<organism evidence="2 3">
    <name type="scientific">Paenibacillus pasadenensis</name>
    <dbReference type="NCBI Taxonomy" id="217090"/>
    <lineage>
        <taxon>Bacteria</taxon>
        <taxon>Bacillati</taxon>
        <taxon>Bacillota</taxon>
        <taxon>Bacilli</taxon>
        <taxon>Bacillales</taxon>
        <taxon>Paenibacillaceae</taxon>
        <taxon>Paenibacillus</taxon>
    </lineage>
</organism>
<dbReference type="InterPro" id="IPR029058">
    <property type="entry name" value="AB_hydrolase_fold"/>
</dbReference>
<evidence type="ECO:0000313" key="2">
    <source>
        <dbReference type="EMBL" id="PLT47146.1"/>
    </source>
</evidence>
<dbReference type="EMBL" id="NFEZ01000003">
    <property type="protein sequence ID" value="PLT47146.1"/>
    <property type="molecule type" value="Genomic_DNA"/>
</dbReference>
<evidence type="ECO:0008006" key="4">
    <source>
        <dbReference type="Google" id="ProtNLM"/>
    </source>
</evidence>
<protein>
    <recommendedName>
        <fullName evidence="4">Alpha/beta hydrolase</fullName>
    </recommendedName>
</protein>
<dbReference type="Gene3D" id="3.40.50.1820">
    <property type="entry name" value="alpha/beta hydrolase"/>
    <property type="match status" value="1"/>
</dbReference>
<dbReference type="Proteomes" id="UP000234789">
    <property type="component" value="Unassembled WGS sequence"/>
</dbReference>
<proteinExistence type="predicted"/>
<evidence type="ECO:0000256" key="1">
    <source>
        <dbReference type="SAM" id="MobiDB-lite"/>
    </source>
</evidence>
<feature type="region of interest" description="Disordered" evidence="1">
    <location>
        <begin position="119"/>
        <end position="138"/>
    </location>
</feature>
<name>A0A2N5N9W7_9BACL</name>
<evidence type="ECO:0000313" key="3">
    <source>
        <dbReference type="Proteomes" id="UP000234789"/>
    </source>
</evidence>